<keyword evidence="1" id="KW-0472">Membrane</keyword>
<keyword evidence="1" id="KW-0812">Transmembrane</keyword>
<name>A0A7U3WAK1_9EURY</name>
<dbReference type="GeneID" id="60588543"/>
<reference evidence="2 3" key="1">
    <citation type="submission" date="2020-12" db="EMBL/GenBank/DDBJ databases">
        <title>Halosimplex halophilum sp. nov. and Halosimplex salinum sp. nov., two new members of the genus Halosimplex.</title>
        <authorList>
            <person name="Cui H.L."/>
        </authorList>
    </citation>
    <scope>NUCLEOTIDE SEQUENCE [LARGE SCALE GENOMIC DNA]</scope>
    <source>
        <strain evidence="2 3">YGH94</strain>
    </source>
</reference>
<gene>
    <name evidence="2" type="ORF">I7X12_08580</name>
</gene>
<keyword evidence="1" id="KW-1133">Transmembrane helix</keyword>
<dbReference type="AlphaFoldDB" id="A0A7U3WAK1"/>
<evidence type="ECO:0000256" key="1">
    <source>
        <dbReference type="SAM" id="Phobius"/>
    </source>
</evidence>
<protein>
    <submittedName>
        <fullName evidence="2">Uncharacterized protein</fullName>
    </submittedName>
</protein>
<dbReference type="KEGG" id="hlt:I7X12_08580"/>
<keyword evidence="3" id="KW-1185">Reference proteome</keyword>
<dbReference type="RefSeq" id="WP_198063411.1">
    <property type="nucleotide sequence ID" value="NZ_CP065856.1"/>
</dbReference>
<feature type="transmembrane region" description="Helical" evidence="1">
    <location>
        <begin position="52"/>
        <end position="76"/>
    </location>
</feature>
<dbReference type="EMBL" id="CP065856">
    <property type="protein sequence ID" value="QPV64646.1"/>
    <property type="molecule type" value="Genomic_DNA"/>
</dbReference>
<accession>A0A7U3WAK1</accession>
<evidence type="ECO:0000313" key="3">
    <source>
        <dbReference type="Proteomes" id="UP000595001"/>
    </source>
</evidence>
<evidence type="ECO:0000313" key="2">
    <source>
        <dbReference type="EMBL" id="QPV64646.1"/>
    </source>
</evidence>
<organism evidence="2 3">
    <name type="scientific">Halosimplex litoreum</name>
    <dbReference type="NCBI Taxonomy" id="1198301"/>
    <lineage>
        <taxon>Archaea</taxon>
        <taxon>Methanobacteriati</taxon>
        <taxon>Methanobacteriota</taxon>
        <taxon>Stenosarchaea group</taxon>
        <taxon>Halobacteria</taxon>
        <taxon>Halobacteriales</taxon>
        <taxon>Haloarculaceae</taxon>
        <taxon>Halosimplex</taxon>
    </lineage>
</organism>
<proteinExistence type="predicted"/>
<sequence length="77" mass="8237">MPFNLLSAAMIGLAVVLFYIGIAAITRPEDVLDWQLAYDSATMEMPSWLGKFVVAMGILTVGGGFMLLAFGVLLLIA</sequence>
<dbReference type="Proteomes" id="UP000595001">
    <property type="component" value="Chromosome"/>
</dbReference>